<proteinExistence type="inferred from homology"/>
<dbReference type="GO" id="GO:0009505">
    <property type="term" value="C:plant-type cell wall"/>
    <property type="evidence" value="ECO:0007669"/>
    <property type="project" value="TreeGrafter"/>
</dbReference>
<dbReference type="Pfam" id="PF03283">
    <property type="entry name" value="PAE"/>
    <property type="match status" value="1"/>
</dbReference>
<evidence type="ECO:0000313" key="8">
    <source>
        <dbReference type="Proteomes" id="UP000325577"/>
    </source>
</evidence>
<dbReference type="Proteomes" id="UP000325577">
    <property type="component" value="Linkage Group LG21"/>
</dbReference>
<evidence type="ECO:0000256" key="5">
    <source>
        <dbReference type="ARBA" id="ARBA00023316"/>
    </source>
</evidence>
<keyword evidence="6" id="KW-0378">Hydrolase</keyword>
<organism evidence="7 8">
    <name type="scientific">Nyssa sinensis</name>
    <dbReference type="NCBI Taxonomy" id="561372"/>
    <lineage>
        <taxon>Eukaryota</taxon>
        <taxon>Viridiplantae</taxon>
        <taxon>Streptophyta</taxon>
        <taxon>Embryophyta</taxon>
        <taxon>Tracheophyta</taxon>
        <taxon>Spermatophyta</taxon>
        <taxon>Magnoliopsida</taxon>
        <taxon>eudicotyledons</taxon>
        <taxon>Gunneridae</taxon>
        <taxon>Pentapetalae</taxon>
        <taxon>asterids</taxon>
        <taxon>Cornales</taxon>
        <taxon>Nyssaceae</taxon>
        <taxon>Nyssa</taxon>
    </lineage>
</organism>
<dbReference type="GO" id="GO:0071555">
    <property type="term" value="P:cell wall organization"/>
    <property type="evidence" value="ECO:0007669"/>
    <property type="project" value="UniProtKB-KW"/>
</dbReference>
<evidence type="ECO:0000256" key="2">
    <source>
        <dbReference type="ARBA" id="ARBA00004191"/>
    </source>
</evidence>
<dbReference type="OrthoDB" id="2015280at2759"/>
<sequence>MKPSLCFFPQYVAQQIQTPLFILNAAYDSWQIKNVLAPSVADPRDCWHDCKLDIKNCSPSQLKIMQGFRLWFLRALTGLGTSSSRALFINSCYVHCQTETQATWLTNGSNLLNNATIAKAVGDWYFDRIPFQKIDCPYPCDKTCYNPVSDPQEQPSV</sequence>
<keyword evidence="6" id="KW-0964">Secreted</keyword>
<dbReference type="AlphaFoldDB" id="A0A5J5AFI6"/>
<evidence type="ECO:0000256" key="1">
    <source>
        <dbReference type="ARBA" id="ARBA00003534"/>
    </source>
</evidence>
<keyword evidence="8" id="KW-1185">Reference proteome</keyword>
<comment type="subcellular location">
    <subcellularLocation>
        <location evidence="2 6">Secreted</location>
        <location evidence="2 6">Cell wall</location>
    </subcellularLocation>
</comment>
<evidence type="ECO:0000256" key="3">
    <source>
        <dbReference type="ARBA" id="ARBA00005784"/>
    </source>
</evidence>
<comment type="function">
    <text evidence="1 6">Hydrolyzes acetyl esters in homogalacturonan regions of pectin. In type I primary cell wall, galacturonic acid residues of pectin can be acetylated at the O-2 and O-3 positions. Decreasing the degree of acetylation of pectin gels in vitro alters their physical properties.</text>
</comment>
<accession>A0A5J5AFI6</accession>
<evidence type="ECO:0000313" key="7">
    <source>
        <dbReference type="EMBL" id="KAA8527991.1"/>
    </source>
</evidence>
<comment type="similarity">
    <text evidence="3 6">Belongs to the pectinacetylesterase family.</text>
</comment>
<dbReference type="InterPro" id="IPR004963">
    <property type="entry name" value="PAE/NOTUM"/>
</dbReference>
<reference evidence="7 8" key="1">
    <citation type="submission" date="2019-09" db="EMBL/GenBank/DDBJ databases">
        <title>A chromosome-level genome assembly of the Chinese tupelo Nyssa sinensis.</title>
        <authorList>
            <person name="Yang X."/>
            <person name="Kang M."/>
            <person name="Yang Y."/>
            <person name="Xiong H."/>
            <person name="Wang M."/>
            <person name="Zhang Z."/>
            <person name="Wang Z."/>
            <person name="Wu H."/>
            <person name="Ma T."/>
            <person name="Liu J."/>
            <person name="Xi Z."/>
        </authorList>
    </citation>
    <scope>NUCLEOTIDE SEQUENCE [LARGE SCALE GENOMIC DNA]</scope>
    <source>
        <strain evidence="7">J267</strain>
        <tissue evidence="7">Leaf</tissue>
    </source>
</reference>
<name>A0A5J5AFI6_9ASTE</name>
<protein>
    <recommendedName>
        <fullName evidence="6">Pectin acetylesterase</fullName>
        <ecNumber evidence="6">3.1.1.-</ecNumber>
    </recommendedName>
</protein>
<evidence type="ECO:0000256" key="6">
    <source>
        <dbReference type="RuleBase" id="RU363114"/>
    </source>
</evidence>
<keyword evidence="5 6" id="KW-0961">Cell wall biogenesis/degradation</keyword>
<dbReference type="PANTHER" id="PTHR21562:SF93">
    <property type="entry name" value="PECTIN ACETYLESTERASE 8"/>
    <property type="match status" value="1"/>
</dbReference>
<gene>
    <name evidence="7" type="ORF">F0562_035140</name>
</gene>
<keyword evidence="4 6" id="KW-0134">Cell wall</keyword>
<dbReference type="PANTHER" id="PTHR21562">
    <property type="entry name" value="NOTUM-RELATED"/>
    <property type="match status" value="1"/>
</dbReference>
<evidence type="ECO:0000256" key="4">
    <source>
        <dbReference type="ARBA" id="ARBA00022512"/>
    </source>
</evidence>
<dbReference type="EMBL" id="CM018045">
    <property type="protein sequence ID" value="KAA8527991.1"/>
    <property type="molecule type" value="Genomic_DNA"/>
</dbReference>
<dbReference type="EC" id="3.1.1.-" evidence="6"/>
<dbReference type="GO" id="GO:0052793">
    <property type="term" value="F:pectin acetylesterase activity"/>
    <property type="evidence" value="ECO:0007669"/>
    <property type="project" value="TreeGrafter"/>
</dbReference>